<comment type="caution">
    <text evidence="2">The sequence shown here is derived from an EMBL/GenBank/DDBJ whole genome shotgun (WGS) entry which is preliminary data.</text>
</comment>
<dbReference type="Proteomes" id="UP000266178">
    <property type="component" value="Unassembled WGS sequence"/>
</dbReference>
<dbReference type="InterPro" id="IPR000866">
    <property type="entry name" value="AhpC/TSA"/>
</dbReference>
<dbReference type="GO" id="GO:0016209">
    <property type="term" value="F:antioxidant activity"/>
    <property type="evidence" value="ECO:0007669"/>
    <property type="project" value="InterPro"/>
</dbReference>
<dbReference type="CDD" id="cd02966">
    <property type="entry name" value="TlpA_like_family"/>
    <property type="match status" value="1"/>
</dbReference>
<dbReference type="Gene3D" id="3.40.30.10">
    <property type="entry name" value="Glutaredoxin"/>
    <property type="match status" value="1"/>
</dbReference>
<keyword evidence="3" id="KW-1185">Reference proteome</keyword>
<dbReference type="GO" id="GO:0016491">
    <property type="term" value="F:oxidoreductase activity"/>
    <property type="evidence" value="ECO:0007669"/>
    <property type="project" value="InterPro"/>
</dbReference>
<name>A0A399F3Z2_9DEIN</name>
<dbReference type="InterPro" id="IPR050553">
    <property type="entry name" value="Thioredoxin_ResA/DsbE_sf"/>
</dbReference>
<proteinExistence type="predicted"/>
<evidence type="ECO:0000313" key="2">
    <source>
        <dbReference type="EMBL" id="RIH91414.1"/>
    </source>
</evidence>
<sequence>MQSGLEGPWAQVGYNQSPVRGELMRWKATAVILAALMLAVGLAAKPGEVAPDFRLSDASGKTYSLASFRGKPVILTFWASWCPVCKAEFPKLHQIAQQYRVPFVVISREPKDTASVVLAYMKAYPAFLPLLALPGGDTPTAVASRFKVLGQPWTFVLDGEGRIVNLYAGPVEAEAIKDDLALAGYVP</sequence>
<dbReference type="PANTHER" id="PTHR42852:SF17">
    <property type="entry name" value="THIOREDOXIN-LIKE PROTEIN HI_1115"/>
    <property type="match status" value="1"/>
</dbReference>
<dbReference type="InterPro" id="IPR013766">
    <property type="entry name" value="Thioredoxin_domain"/>
</dbReference>
<feature type="domain" description="Thioredoxin" evidence="1">
    <location>
        <begin position="44"/>
        <end position="185"/>
    </location>
</feature>
<dbReference type="SUPFAM" id="SSF52833">
    <property type="entry name" value="Thioredoxin-like"/>
    <property type="match status" value="1"/>
</dbReference>
<gene>
    <name evidence="2" type="primary">resA_5</name>
    <name evidence="2" type="ORF">Mgrana_02695</name>
</gene>
<dbReference type="PANTHER" id="PTHR42852">
    <property type="entry name" value="THIOL:DISULFIDE INTERCHANGE PROTEIN DSBE"/>
    <property type="match status" value="1"/>
</dbReference>
<organism evidence="2 3">
    <name type="scientific">Meiothermus granaticius NBRC 107808</name>
    <dbReference type="NCBI Taxonomy" id="1227551"/>
    <lineage>
        <taxon>Bacteria</taxon>
        <taxon>Thermotogati</taxon>
        <taxon>Deinococcota</taxon>
        <taxon>Deinococci</taxon>
        <taxon>Thermales</taxon>
        <taxon>Thermaceae</taxon>
        <taxon>Meiothermus</taxon>
    </lineage>
</organism>
<dbReference type="Pfam" id="PF00578">
    <property type="entry name" value="AhpC-TSA"/>
    <property type="match status" value="1"/>
</dbReference>
<protein>
    <submittedName>
        <fullName evidence="2">Thiol-disulfide oxidoreductase ResA</fullName>
    </submittedName>
</protein>
<accession>A0A399F3Z2</accession>
<dbReference type="EMBL" id="QWLB01000044">
    <property type="protein sequence ID" value="RIH91414.1"/>
    <property type="molecule type" value="Genomic_DNA"/>
</dbReference>
<evidence type="ECO:0000259" key="1">
    <source>
        <dbReference type="PROSITE" id="PS51352"/>
    </source>
</evidence>
<evidence type="ECO:0000313" key="3">
    <source>
        <dbReference type="Proteomes" id="UP000266178"/>
    </source>
</evidence>
<dbReference type="PROSITE" id="PS51352">
    <property type="entry name" value="THIOREDOXIN_2"/>
    <property type="match status" value="1"/>
</dbReference>
<dbReference type="InterPro" id="IPR036249">
    <property type="entry name" value="Thioredoxin-like_sf"/>
</dbReference>
<reference evidence="2 3" key="1">
    <citation type="submission" date="2018-08" db="EMBL/GenBank/DDBJ databases">
        <title>Meiothermus granaticius genome AF-68 sequencing project.</title>
        <authorList>
            <person name="Da Costa M.S."/>
            <person name="Albuquerque L."/>
            <person name="Raposo P."/>
            <person name="Froufe H.J.C."/>
            <person name="Barroso C.S."/>
            <person name="Egas C."/>
        </authorList>
    </citation>
    <scope>NUCLEOTIDE SEQUENCE [LARGE SCALE GENOMIC DNA]</scope>
    <source>
        <strain evidence="2 3">AF-68</strain>
    </source>
</reference>
<dbReference type="AlphaFoldDB" id="A0A399F3Z2"/>